<dbReference type="PRINTS" id="PR00125">
    <property type="entry name" value="ATPASEDELTA"/>
</dbReference>
<dbReference type="InterPro" id="IPR020781">
    <property type="entry name" value="ATPase_OSCP/d_CS"/>
</dbReference>
<keyword evidence="7" id="KW-0472">Membrane</keyword>
<reference evidence="9 10" key="1">
    <citation type="submission" date="2014-02" db="EMBL/GenBank/DDBJ databases">
        <title>The genome sequence of Colletotrichum simmondsii CBS122122.</title>
        <authorList>
            <person name="Baroncelli R."/>
            <person name="Thon M.R."/>
        </authorList>
    </citation>
    <scope>NUCLEOTIDE SEQUENCE [LARGE SCALE GENOMIC DNA]</scope>
    <source>
        <strain evidence="9 10">CBS122122</strain>
    </source>
</reference>
<keyword evidence="6" id="KW-0406">Ion transport</keyword>
<keyword evidence="10" id="KW-1185">Reference proteome</keyword>
<dbReference type="InterPro" id="IPR000711">
    <property type="entry name" value="ATPase_OSCP/dsu"/>
</dbReference>
<proteinExistence type="inferred from homology"/>
<dbReference type="PANTHER" id="PTHR11910">
    <property type="entry name" value="ATP SYNTHASE DELTA CHAIN"/>
    <property type="match status" value="1"/>
</dbReference>
<evidence type="ECO:0000256" key="8">
    <source>
        <dbReference type="ARBA" id="ARBA00023310"/>
    </source>
</evidence>
<name>A0A135T951_9PEZI</name>
<evidence type="ECO:0000256" key="5">
    <source>
        <dbReference type="ARBA" id="ARBA00022781"/>
    </source>
</evidence>
<sequence length="236" mass="24613">MFSRQAVRTLRAAAPASRLVARAPAVRTYAAAAATEAVKPPVAVFGLDGTYATALTANFARSQYTAASKTSSLDPTAKALATLDAIFAKDPKLTTVLAAPTLTPEDKSAIVAELTKQAGAGSQETVKNFLAALAENNRLGLLPGITQKFAEIMSAARGEVELTVTSATQLDNKTLNRLESSIAKSSYVGQGKKLKVTNNVNPDIVGGLIVEIGDRTIDLSVSGKIAKLNKLLTDTL</sequence>
<keyword evidence="8" id="KW-0066">ATP synthesis</keyword>
<dbReference type="GO" id="GO:0046933">
    <property type="term" value="F:proton-transporting ATP synthase activity, rotational mechanism"/>
    <property type="evidence" value="ECO:0007669"/>
    <property type="project" value="InterPro"/>
</dbReference>
<dbReference type="PROSITE" id="PS00389">
    <property type="entry name" value="ATPASE_DELTA"/>
    <property type="match status" value="1"/>
</dbReference>
<evidence type="ECO:0000256" key="7">
    <source>
        <dbReference type="ARBA" id="ARBA00023136"/>
    </source>
</evidence>
<evidence type="ECO:0000256" key="2">
    <source>
        <dbReference type="ARBA" id="ARBA00007046"/>
    </source>
</evidence>
<dbReference type="Pfam" id="PF00213">
    <property type="entry name" value="OSCP"/>
    <property type="match status" value="1"/>
</dbReference>
<dbReference type="InterPro" id="IPR026015">
    <property type="entry name" value="ATP_synth_OSCP/delta_N_sf"/>
</dbReference>
<keyword evidence="4" id="KW-0813">Transport</keyword>
<dbReference type="AlphaFoldDB" id="A0A135T951"/>
<comment type="similarity">
    <text evidence="2">Belongs to the ATPase delta chain family.</text>
</comment>
<dbReference type="OrthoDB" id="1262810at2759"/>
<dbReference type="Proteomes" id="UP000070328">
    <property type="component" value="Unassembled WGS sequence"/>
</dbReference>
<organism evidence="9 10">
    <name type="scientific">Colletotrichum simmondsii</name>
    <dbReference type="NCBI Taxonomy" id="703756"/>
    <lineage>
        <taxon>Eukaryota</taxon>
        <taxon>Fungi</taxon>
        <taxon>Dikarya</taxon>
        <taxon>Ascomycota</taxon>
        <taxon>Pezizomycotina</taxon>
        <taxon>Sordariomycetes</taxon>
        <taxon>Hypocreomycetidae</taxon>
        <taxon>Glomerellales</taxon>
        <taxon>Glomerellaceae</taxon>
        <taxon>Colletotrichum</taxon>
        <taxon>Colletotrichum acutatum species complex</taxon>
    </lineage>
</organism>
<protein>
    <recommendedName>
        <fullName evidence="3">ATP synthase subunit 5, mitochondrial</fullName>
    </recommendedName>
</protein>
<dbReference type="GO" id="GO:0016020">
    <property type="term" value="C:membrane"/>
    <property type="evidence" value="ECO:0007669"/>
    <property type="project" value="UniProtKB-SubCell"/>
</dbReference>
<gene>
    <name evidence="9" type="ORF">CSIM01_09523</name>
</gene>
<evidence type="ECO:0000256" key="1">
    <source>
        <dbReference type="ARBA" id="ARBA00004370"/>
    </source>
</evidence>
<evidence type="ECO:0000313" key="10">
    <source>
        <dbReference type="Proteomes" id="UP000070328"/>
    </source>
</evidence>
<evidence type="ECO:0000256" key="4">
    <source>
        <dbReference type="ARBA" id="ARBA00022448"/>
    </source>
</evidence>
<dbReference type="Gene3D" id="1.10.520.20">
    <property type="entry name" value="N-terminal domain of the delta subunit of the F1F0-ATP synthase"/>
    <property type="match status" value="1"/>
</dbReference>
<evidence type="ECO:0000313" key="9">
    <source>
        <dbReference type="EMBL" id="KXH44697.1"/>
    </source>
</evidence>
<accession>A0A135T951</accession>
<dbReference type="EMBL" id="JFBX01000241">
    <property type="protein sequence ID" value="KXH44697.1"/>
    <property type="molecule type" value="Genomic_DNA"/>
</dbReference>
<dbReference type="SUPFAM" id="SSF47928">
    <property type="entry name" value="N-terminal domain of the delta subunit of the F1F0-ATP synthase"/>
    <property type="match status" value="1"/>
</dbReference>
<comment type="subcellular location">
    <subcellularLocation>
        <location evidence="1">Membrane</location>
    </subcellularLocation>
</comment>
<comment type="caution">
    <text evidence="9">The sequence shown here is derived from an EMBL/GenBank/DDBJ whole genome shotgun (WGS) entry which is preliminary data.</text>
</comment>
<evidence type="ECO:0000256" key="6">
    <source>
        <dbReference type="ARBA" id="ARBA00023065"/>
    </source>
</evidence>
<evidence type="ECO:0000256" key="3">
    <source>
        <dbReference type="ARBA" id="ARBA00014723"/>
    </source>
</evidence>
<keyword evidence="5" id="KW-0375">Hydrogen ion transport</keyword>
<dbReference type="HAMAP" id="MF_01416">
    <property type="entry name" value="ATP_synth_delta_bact"/>
    <property type="match status" value="1"/>
</dbReference>
<dbReference type="NCBIfam" id="TIGR01145">
    <property type="entry name" value="ATP_synt_delta"/>
    <property type="match status" value="1"/>
</dbReference>